<dbReference type="InterPro" id="IPR002938">
    <property type="entry name" value="FAD-bd"/>
</dbReference>
<keyword evidence="3" id="KW-0274">FAD</keyword>
<comment type="caution">
    <text evidence="6">The sequence shown here is derived from an EMBL/GenBank/DDBJ whole genome shotgun (WGS) entry which is preliminary data.</text>
</comment>
<name>A0ABQ6G3G3_9CHLR</name>
<accession>A0ABQ6G3G3</accession>
<keyword evidence="2" id="KW-0285">Flavoprotein</keyword>
<organism evidence="6 7">
    <name type="scientific">Dictyobacter halimunensis</name>
    <dbReference type="NCBI Taxonomy" id="3026934"/>
    <lineage>
        <taxon>Bacteria</taxon>
        <taxon>Bacillati</taxon>
        <taxon>Chloroflexota</taxon>
        <taxon>Ktedonobacteria</taxon>
        <taxon>Ktedonobacterales</taxon>
        <taxon>Dictyobacteraceae</taxon>
        <taxon>Dictyobacter</taxon>
    </lineage>
</organism>
<dbReference type="PANTHER" id="PTHR46496:SF1">
    <property type="entry name" value="ZEAXANTHIN EPOXIDASE, CHLOROPLASTIC"/>
    <property type="match status" value="1"/>
</dbReference>
<sequence>MTTREQDFPILIIGAGIGGLATALALQQAGFAVQIFERSKELRELGAGLTLWANAVRVLQELGLSDLVQQRIQQSAPNQAGFYTMRGKQLVYLPPQVVEEQCGGPTIAIHRAEFQAALRERLAPDTLVLDRPLVDLEQDTTGVTACFAGGERVRGSLLIGADGIHSRVRQLLFPHSQLRYAGYTAWRGIATGVTPPLVGEMWGRGSRFGIVPLEEERVYWFATCNAPENAAESPQGRKKELLDRFKGWHPVVSTLINATEDLAILRNDLFDLKPLTSWSKGRVTLLGDAAHATTPNLGQGACQALEDALILARTLRHEHSPENALHMYQQKRLARANMVTVNSRRLGWVAQWEHPLACWLRDSLLALAPQQLLLKQLKSVASYTWVSNYS</sequence>
<keyword evidence="4" id="KW-0560">Oxidoreductase</keyword>
<dbReference type="PANTHER" id="PTHR46496">
    <property type="match status" value="1"/>
</dbReference>
<evidence type="ECO:0000256" key="3">
    <source>
        <dbReference type="ARBA" id="ARBA00022827"/>
    </source>
</evidence>
<dbReference type="SUPFAM" id="SSF54373">
    <property type="entry name" value="FAD-linked reductases, C-terminal domain"/>
    <property type="match status" value="1"/>
</dbReference>
<comment type="cofactor">
    <cofactor evidence="1">
        <name>FAD</name>
        <dbReference type="ChEBI" id="CHEBI:57692"/>
    </cofactor>
</comment>
<feature type="domain" description="FAD-binding" evidence="5">
    <location>
        <begin position="8"/>
        <end position="341"/>
    </location>
</feature>
<evidence type="ECO:0000256" key="2">
    <source>
        <dbReference type="ARBA" id="ARBA00022630"/>
    </source>
</evidence>
<dbReference type="RefSeq" id="WP_338257405.1">
    <property type="nucleotide sequence ID" value="NZ_BSRI01000002.1"/>
</dbReference>
<dbReference type="EMBL" id="BSRI01000002">
    <property type="protein sequence ID" value="GLV60362.1"/>
    <property type="molecule type" value="Genomic_DNA"/>
</dbReference>
<evidence type="ECO:0000256" key="1">
    <source>
        <dbReference type="ARBA" id="ARBA00001974"/>
    </source>
</evidence>
<dbReference type="PRINTS" id="PR00420">
    <property type="entry name" value="RNGMNOXGNASE"/>
</dbReference>
<dbReference type="SUPFAM" id="SSF51905">
    <property type="entry name" value="FAD/NAD(P)-binding domain"/>
    <property type="match status" value="1"/>
</dbReference>
<keyword evidence="7" id="KW-1185">Reference proteome</keyword>
<dbReference type="InterPro" id="IPR036188">
    <property type="entry name" value="FAD/NAD-bd_sf"/>
</dbReference>
<evidence type="ECO:0000259" key="5">
    <source>
        <dbReference type="Pfam" id="PF01494"/>
    </source>
</evidence>
<proteinExistence type="predicted"/>
<evidence type="ECO:0000256" key="4">
    <source>
        <dbReference type="ARBA" id="ARBA00023002"/>
    </source>
</evidence>
<evidence type="ECO:0000313" key="7">
    <source>
        <dbReference type="Proteomes" id="UP001344906"/>
    </source>
</evidence>
<gene>
    <name evidence="6" type="ORF">KDH_71820</name>
</gene>
<dbReference type="Pfam" id="PF01494">
    <property type="entry name" value="FAD_binding_3"/>
    <property type="match status" value="1"/>
</dbReference>
<dbReference type="GO" id="GO:0004497">
    <property type="term" value="F:monooxygenase activity"/>
    <property type="evidence" value="ECO:0007669"/>
    <property type="project" value="UniProtKB-KW"/>
</dbReference>
<dbReference type="Gene3D" id="3.50.50.60">
    <property type="entry name" value="FAD/NAD(P)-binding domain"/>
    <property type="match status" value="1"/>
</dbReference>
<dbReference type="Proteomes" id="UP001344906">
    <property type="component" value="Unassembled WGS sequence"/>
</dbReference>
<evidence type="ECO:0000313" key="6">
    <source>
        <dbReference type="EMBL" id="GLV60362.1"/>
    </source>
</evidence>
<reference evidence="6 7" key="1">
    <citation type="submission" date="2023-02" db="EMBL/GenBank/DDBJ databases">
        <title>Dictyobacter halimunensis sp. nov., a new member of the class Ktedonobacteria from forest soil in a geothermal area.</title>
        <authorList>
            <person name="Rachmania M.K."/>
            <person name="Ningsih F."/>
            <person name="Sakai Y."/>
            <person name="Yabe S."/>
            <person name="Yokota A."/>
            <person name="Sjamsuridzal W."/>
        </authorList>
    </citation>
    <scope>NUCLEOTIDE SEQUENCE [LARGE SCALE GENOMIC DNA]</scope>
    <source>
        <strain evidence="6 7">S3.2.2.5</strain>
    </source>
</reference>
<protein>
    <submittedName>
        <fullName evidence="6">FAD-dependent monooxygenase</fullName>
    </submittedName>
</protein>
<keyword evidence="6" id="KW-0503">Monooxygenase</keyword>